<gene>
    <name evidence="3" type="ORF">SAMN05421538_101265</name>
</gene>
<evidence type="ECO:0000313" key="4">
    <source>
        <dbReference type="Proteomes" id="UP000199344"/>
    </source>
</evidence>
<protein>
    <recommendedName>
        <fullName evidence="2">YCII-related domain-containing protein</fullName>
    </recommendedName>
</protein>
<comment type="similarity">
    <text evidence="1">Belongs to the YciI family.</text>
</comment>
<dbReference type="EMBL" id="FNAH01000001">
    <property type="protein sequence ID" value="SDD27583.1"/>
    <property type="molecule type" value="Genomic_DNA"/>
</dbReference>
<proteinExistence type="inferred from homology"/>
<dbReference type="InterPro" id="IPR011008">
    <property type="entry name" value="Dimeric_a/b-barrel"/>
</dbReference>
<dbReference type="AlphaFoldDB" id="A0A1G6TEU2"/>
<evidence type="ECO:0000256" key="1">
    <source>
        <dbReference type="ARBA" id="ARBA00007689"/>
    </source>
</evidence>
<evidence type="ECO:0000313" key="3">
    <source>
        <dbReference type="EMBL" id="SDD27583.1"/>
    </source>
</evidence>
<evidence type="ECO:0000259" key="2">
    <source>
        <dbReference type="Pfam" id="PF03795"/>
    </source>
</evidence>
<reference evidence="3 4" key="1">
    <citation type="submission" date="2016-10" db="EMBL/GenBank/DDBJ databases">
        <authorList>
            <person name="de Groot N.N."/>
        </authorList>
    </citation>
    <scope>NUCLEOTIDE SEQUENCE [LARGE SCALE GENOMIC DNA]</scope>
    <source>
        <strain evidence="3 4">DSM 22220</strain>
    </source>
</reference>
<accession>A0A1G6TEU2</accession>
<dbReference type="Gene3D" id="3.30.70.1060">
    <property type="entry name" value="Dimeric alpha+beta barrel"/>
    <property type="match status" value="1"/>
</dbReference>
<keyword evidence="4" id="KW-1185">Reference proteome</keyword>
<dbReference type="STRING" id="591205.SAMN05421538_101265"/>
<feature type="domain" description="YCII-related" evidence="2">
    <location>
        <begin position="3"/>
        <end position="86"/>
    </location>
</feature>
<dbReference type="PANTHER" id="PTHR33606">
    <property type="entry name" value="PROTEIN YCII"/>
    <property type="match status" value="1"/>
</dbReference>
<dbReference type="Pfam" id="PF03795">
    <property type="entry name" value="YCII"/>
    <property type="match status" value="1"/>
</dbReference>
<dbReference type="SUPFAM" id="SSF54909">
    <property type="entry name" value="Dimeric alpha+beta barrel"/>
    <property type="match status" value="1"/>
</dbReference>
<dbReference type="InterPro" id="IPR005545">
    <property type="entry name" value="YCII"/>
</dbReference>
<sequence>MPLYAVICKDKPGALPIRQENRPAHLDYINETGIVFMAGPLLEDGEMAGSLVILDAPDLEAANAWAAGDPYGKAGLFGSVQISEWKKVIG</sequence>
<dbReference type="InterPro" id="IPR051807">
    <property type="entry name" value="Sec-metab_biosynth-assoc"/>
</dbReference>
<name>A0A1G6TEU2_9RHOB</name>
<dbReference type="PANTHER" id="PTHR33606:SF3">
    <property type="entry name" value="PROTEIN YCII"/>
    <property type="match status" value="1"/>
</dbReference>
<dbReference type="Proteomes" id="UP000199344">
    <property type="component" value="Unassembled WGS sequence"/>
</dbReference>
<organism evidence="3 4">
    <name type="scientific">Paracoccus isoporae</name>
    <dbReference type="NCBI Taxonomy" id="591205"/>
    <lineage>
        <taxon>Bacteria</taxon>
        <taxon>Pseudomonadati</taxon>
        <taxon>Pseudomonadota</taxon>
        <taxon>Alphaproteobacteria</taxon>
        <taxon>Rhodobacterales</taxon>
        <taxon>Paracoccaceae</taxon>
        <taxon>Paracoccus</taxon>
    </lineage>
</organism>